<organism evidence="1 2">
    <name type="scientific">Photobacterium aphoticum</name>
    <dbReference type="NCBI Taxonomy" id="754436"/>
    <lineage>
        <taxon>Bacteria</taxon>
        <taxon>Pseudomonadati</taxon>
        <taxon>Pseudomonadota</taxon>
        <taxon>Gammaproteobacteria</taxon>
        <taxon>Vibrionales</taxon>
        <taxon>Vibrionaceae</taxon>
        <taxon>Photobacterium</taxon>
    </lineage>
</organism>
<sequence>MCQQQLPLSTASAAMLAMLGPLIQQHVFSAMHGLSHTNT</sequence>
<dbReference type="Proteomes" id="UP000029227">
    <property type="component" value="Unassembled WGS sequence"/>
</dbReference>
<protein>
    <submittedName>
        <fullName evidence="1">Uncharacterized protein</fullName>
    </submittedName>
</protein>
<accession>A0A090QX30</accession>
<dbReference type="STRING" id="754436.JCM19237_6952"/>
<gene>
    <name evidence="1" type="ORF">JCM19237_6952</name>
</gene>
<dbReference type="AlphaFoldDB" id="A0A090QX30"/>
<comment type="caution">
    <text evidence="1">The sequence shown here is derived from an EMBL/GenBank/DDBJ whole genome shotgun (WGS) entry which is preliminary data.</text>
</comment>
<proteinExistence type="predicted"/>
<name>A0A090QX30_9GAMM</name>
<evidence type="ECO:0000313" key="2">
    <source>
        <dbReference type="Proteomes" id="UP000029227"/>
    </source>
</evidence>
<dbReference type="EMBL" id="BBMN01000019">
    <property type="protein sequence ID" value="GAL07770.1"/>
    <property type="molecule type" value="Genomic_DNA"/>
</dbReference>
<reference evidence="1 2" key="1">
    <citation type="journal article" date="2014" name="Genome Announc.">
        <title>Draft Genome Sequences of Two Vibrionaceae Species, Vibrio ponticus C121 and Photobacterium aphoticum C119, Isolated as Coral Reef Microbiota.</title>
        <authorList>
            <person name="Al-saari N."/>
            <person name="Meirelles P.M."/>
            <person name="Mino S."/>
            <person name="Suda W."/>
            <person name="Oshima K."/>
            <person name="Hattori M."/>
            <person name="Ohkuma M."/>
            <person name="Thompson F.L."/>
            <person name="Gomez-Gil B."/>
            <person name="Sawabe T."/>
            <person name="Sawabe T."/>
        </authorList>
    </citation>
    <scope>NUCLEOTIDE SEQUENCE [LARGE SCALE GENOMIC DNA]</scope>
    <source>
        <strain evidence="1 2">JCM 19237</strain>
    </source>
</reference>
<evidence type="ECO:0000313" key="1">
    <source>
        <dbReference type="EMBL" id="GAL07770.1"/>
    </source>
</evidence>